<feature type="transmembrane region" description="Helical" evidence="1">
    <location>
        <begin position="200"/>
        <end position="222"/>
    </location>
</feature>
<sequence length="285" mass="32355">MNVDSILQWIGNIIITVPDGIIQTLIIGMAIFALRQILGRIPIVGYKFSGLMSSISSFFNRNSIEISDTTMIIPTPKYTPGRDFVNKKRLSRGKSNKPMSDEEFWVMIFLSLVVVGVLVSWFMKYKNEISLVMKWLGVVPLIISIFILFMVTVSARIQKATLIYLFYSIPISMLTIYYGMNLLKISDGMSTSLSDGSLMRSLYIIIGLFISITQQLIAYIMILRNVVIHIARKISVPQFVKKFIYLTSFFESQLFLIVVIVILSLMSYLMTSGLLISWIQSYSLG</sequence>
<feature type="transmembrane region" description="Helical" evidence="1">
    <location>
        <begin position="104"/>
        <end position="123"/>
    </location>
</feature>
<feature type="transmembrane region" description="Helical" evidence="1">
    <location>
        <begin position="162"/>
        <end position="180"/>
    </location>
</feature>
<feature type="transmembrane region" description="Helical" evidence="1">
    <location>
        <begin position="135"/>
        <end position="155"/>
    </location>
</feature>
<reference evidence="3 5" key="2">
    <citation type="submission" date="2019-04" db="EMBL/GenBank/DDBJ databases">
        <title>Genome analysis of Streptococcus suis strain WUSS327.</title>
        <authorList>
            <person name="Chen H."/>
            <person name="Gao X."/>
            <person name="Wu Z."/>
        </authorList>
    </citation>
    <scope>NUCLEOTIDE SEQUENCE [LARGE SCALE GENOMIC DNA]</scope>
    <source>
        <strain evidence="3 5">WUSS327</strain>
    </source>
</reference>
<keyword evidence="1" id="KW-0812">Transmembrane</keyword>
<feature type="transmembrane region" description="Helical" evidence="1">
    <location>
        <begin position="6"/>
        <end position="34"/>
    </location>
</feature>
<evidence type="ECO:0000313" key="5">
    <source>
        <dbReference type="Proteomes" id="UP000309259"/>
    </source>
</evidence>
<reference evidence="2 4" key="1">
    <citation type="submission" date="2016-02" db="EMBL/GenBank/DDBJ databases">
        <authorList>
            <consortium name="Pathogen Informatics"/>
        </authorList>
    </citation>
    <scope>NUCLEOTIDE SEQUENCE [LARGE SCALE GENOMIC DNA]</scope>
    <source>
        <strain evidence="2 4">LSS99</strain>
    </source>
</reference>
<evidence type="ECO:0000313" key="2">
    <source>
        <dbReference type="EMBL" id="CYW00271.1"/>
    </source>
</evidence>
<name>A0A0Z8M0S7_STRSU</name>
<evidence type="ECO:0000256" key="1">
    <source>
        <dbReference type="SAM" id="Phobius"/>
    </source>
</evidence>
<accession>A0A0Z8M0S7</accession>
<keyword evidence="1" id="KW-1133">Transmembrane helix</keyword>
<feature type="transmembrane region" description="Helical" evidence="1">
    <location>
        <begin position="243"/>
        <end position="269"/>
    </location>
</feature>
<dbReference type="EMBL" id="SSXL01000047">
    <property type="protein sequence ID" value="TIH99562.1"/>
    <property type="molecule type" value="Genomic_DNA"/>
</dbReference>
<dbReference type="RefSeq" id="WP_044754794.1">
    <property type="nucleotide sequence ID" value="NZ_AP023391.1"/>
</dbReference>
<dbReference type="EMBL" id="FIIX01000018">
    <property type="protein sequence ID" value="CYW00271.1"/>
    <property type="molecule type" value="Genomic_DNA"/>
</dbReference>
<dbReference type="Proteomes" id="UP000309259">
    <property type="component" value="Unassembled WGS sequence"/>
</dbReference>
<evidence type="ECO:0000313" key="4">
    <source>
        <dbReference type="Proteomes" id="UP000073388"/>
    </source>
</evidence>
<evidence type="ECO:0000313" key="3">
    <source>
        <dbReference type="EMBL" id="TIH99562.1"/>
    </source>
</evidence>
<protein>
    <submittedName>
        <fullName evidence="2">Uncharacterized protein</fullName>
    </submittedName>
</protein>
<proteinExistence type="predicted"/>
<dbReference type="AlphaFoldDB" id="A0A0Z8M0S7"/>
<dbReference type="Proteomes" id="UP000073388">
    <property type="component" value="Unassembled WGS sequence"/>
</dbReference>
<keyword evidence="1" id="KW-0472">Membrane</keyword>
<organism evidence="2 4">
    <name type="scientific">Streptococcus suis</name>
    <dbReference type="NCBI Taxonomy" id="1307"/>
    <lineage>
        <taxon>Bacteria</taxon>
        <taxon>Bacillati</taxon>
        <taxon>Bacillota</taxon>
        <taxon>Bacilli</taxon>
        <taxon>Lactobacillales</taxon>
        <taxon>Streptococcaceae</taxon>
        <taxon>Streptococcus</taxon>
    </lineage>
</organism>
<gene>
    <name evidence="2" type="ORF">ERS132461_01039</name>
    <name evidence="3" type="ORF">FAJ35_10465</name>
</gene>